<reference evidence="7" key="1">
    <citation type="submission" date="2025-08" db="UniProtKB">
        <authorList>
            <consortium name="Ensembl"/>
        </authorList>
    </citation>
    <scope>IDENTIFICATION</scope>
</reference>
<protein>
    <submittedName>
        <fullName evidence="7">Golgin A3</fullName>
    </submittedName>
</protein>
<evidence type="ECO:0000313" key="7">
    <source>
        <dbReference type="Ensembl" id="ENSANAP00000016584.1"/>
    </source>
</evidence>
<keyword evidence="2" id="KW-0963">Cytoplasm</keyword>
<evidence type="ECO:0000256" key="2">
    <source>
        <dbReference type="ARBA" id="ARBA00022490"/>
    </source>
</evidence>
<evidence type="ECO:0000313" key="8">
    <source>
        <dbReference type="Proteomes" id="UP000233020"/>
    </source>
</evidence>
<feature type="compositionally biased region" description="Polar residues" evidence="6">
    <location>
        <begin position="273"/>
        <end position="291"/>
    </location>
</feature>
<evidence type="ECO:0000256" key="3">
    <source>
        <dbReference type="ARBA" id="ARBA00022553"/>
    </source>
</evidence>
<dbReference type="PANTHER" id="PTHR18902:SF26">
    <property type="entry name" value="GOLGIN SUBFAMILY A MEMBER 3"/>
    <property type="match status" value="1"/>
</dbReference>
<feature type="coiled-coil region" evidence="5">
    <location>
        <begin position="762"/>
        <end position="1041"/>
    </location>
</feature>
<organism evidence="7 8">
    <name type="scientific">Aotus nancymaae</name>
    <name type="common">Ma's night monkey</name>
    <dbReference type="NCBI Taxonomy" id="37293"/>
    <lineage>
        <taxon>Eukaryota</taxon>
        <taxon>Metazoa</taxon>
        <taxon>Chordata</taxon>
        <taxon>Craniata</taxon>
        <taxon>Vertebrata</taxon>
        <taxon>Euteleostomi</taxon>
        <taxon>Mammalia</taxon>
        <taxon>Eutheria</taxon>
        <taxon>Euarchontoglires</taxon>
        <taxon>Primates</taxon>
        <taxon>Haplorrhini</taxon>
        <taxon>Platyrrhini</taxon>
        <taxon>Aotidae</taxon>
        <taxon>Aotus</taxon>
    </lineage>
</organism>
<dbReference type="PANTHER" id="PTHR18902">
    <property type="entry name" value="NUCLEAR MITOTIC APPARATUS PROTEIN 1-RELATED"/>
    <property type="match status" value="1"/>
</dbReference>
<keyword evidence="8" id="KW-1185">Reference proteome</keyword>
<dbReference type="InterPro" id="IPR051841">
    <property type="entry name" value="MT-Golgi_org_protein"/>
</dbReference>
<reference evidence="7" key="2">
    <citation type="submission" date="2025-09" db="UniProtKB">
        <authorList>
            <consortium name="Ensembl"/>
        </authorList>
    </citation>
    <scope>IDENTIFICATION</scope>
</reference>
<feature type="region of interest" description="Disordered" evidence="6">
    <location>
        <begin position="165"/>
        <end position="195"/>
    </location>
</feature>
<feature type="compositionally biased region" description="Basic and acidic residues" evidence="6">
    <location>
        <begin position="38"/>
        <end position="48"/>
    </location>
</feature>
<feature type="compositionally biased region" description="Polar residues" evidence="6">
    <location>
        <begin position="130"/>
        <end position="141"/>
    </location>
</feature>
<feature type="region of interest" description="Disordered" evidence="6">
    <location>
        <begin position="671"/>
        <end position="701"/>
    </location>
</feature>
<gene>
    <name evidence="7" type="primary">GOLGA3</name>
</gene>
<name>A0A2K5D6J6_AOTNA</name>
<accession>A0A2K5D6J6</accession>
<sequence>MDGASAEQDGLQRDRSHSGPSALPEAHQKSPGPLVPPDQRDKAQRAEVNRASTEEESPDGAGQGGLCQNGPTPQFPDPPLSLGPITSPVGPDASPGVAGFHDNLRKSQGTSAEGSVRKEALQSLRLSLPMQETQLCSTESSLPLEKEEQVRLQARKRLEEQLKQYRVKRQQERSSQPAAKARLSSTLDPELMLNPENLPRASTVALTKEYSFLRTSVPRGPKVGSLGLPAHPKEKKNSKSSKIRSLADYRTEDSNAGNSGGNVPAPDSAKGSLRQNRSGAASVVSEISLSPDTDDRLENASLTGDSVSEADGNDSDSSSYSSVSARGTYGVLLKTAGTQDASYVVNGQEIAADTLGQFPSIKDVLQAAAAEHQDQGQEVNGEVRSRRDSFCSSPLERSPAQVQLAQNQCRLFRLLGSFQALKEKAELQAQLAALSTKLQAQVESSHSSQQRQDSLSSEVDTLKQSCWDLERAMTDLQNMLEAKNASLASSNNDLQVAEEQYQRLMAKVEDMQRSMLSKDNTVHDLRQQMTALQSQLQQVQLERATLTSKLKASQAEISSLQSVRQWYQQQLALAQEARVRLQGEMAHIQVGQMTQAGLLEHLKLENVSLSQQLTETQHRSMKEKGRIAAQLQGIEADMLDQEAAFMQIQEAKTMVEEDLQRRLEEFEGERERLQRMADSAASLEQQLEQAGPRPQALPSTQVHTQGAQAVLCCGAASDMICLLQNEKIILEAALQAAKSGKEELDQGARRLGEGTEETAETLEKLREELAIRSSQVEHLQQETAALKKQTQKIKEQFIQQKVMVEAYRRDAASKDQLISELKATRKRLDSELKELRQELTHVQGEKRAAEAELSRLHREASQARQQMVDLEGHLQAAQKERDEMETHLQSLQFDKDQMVAVTEANEALKKQIEELQQEARRAITEQKQKMRRLGSDLSSAQKEMRTKHKAYESAVGILSRRLQDALAAKEAADAELLQLRAQGGGTDGSPALHERIQALEAELQTVGHSKTLLEKELQEVIALTSQELEESREKVLELEDEVRSGHLRSQQHGAGHLSPAMLLAVATF</sequence>
<dbReference type="Ensembl" id="ENSANAT00000034435.1">
    <property type="protein sequence ID" value="ENSANAP00000016584.1"/>
    <property type="gene ID" value="ENSANAG00000026154.1"/>
</dbReference>
<evidence type="ECO:0000256" key="4">
    <source>
        <dbReference type="ARBA" id="ARBA00023054"/>
    </source>
</evidence>
<comment type="subcellular location">
    <subcellularLocation>
        <location evidence="1">Cytoplasm</location>
    </subcellularLocation>
</comment>
<evidence type="ECO:0000256" key="1">
    <source>
        <dbReference type="ARBA" id="ARBA00004496"/>
    </source>
</evidence>
<dbReference type="GO" id="GO:0005737">
    <property type="term" value="C:cytoplasm"/>
    <property type="evidence" value="ECO:0007669"/>
    <property type="project" value="UniProtKB-SubCell"/>
</dbReference>
<dbReference type="Proteomes" id="UP000233020">
    <property type="component" value="Unplaced"/>
</dbReference>
<dbReference type="Gene3D" id="1.10.287.1490">
    <property type="match status" value="1"/>
</dbReference>
<keyword evidence="4 5" id="KW-0175">Coiled coil</keyword>
<evidence type="ECO:0000256" key="6">
    <source>
        <dbReference type="SAM" id="MobiDB-lite"/>
    </source>
</evidence>
<keyword evidence="3" id="KW-0597">Phosphoprotein</keyword>
<feature type="coiled-coil region" evidence="5">
    <location>
        <begin position="480"/>
        <end position="556"/>
    </location>
</feature>
<dbReference type="SUPFAM" id="SSF57997">
    <property type="entry name" value="Tropomyosin"/>
    <property type="match status" value="1"/>
</dbReference>
<feature type="region of interest" description="Disordered" evidence="6">
    <location>
        <begin position="216"/>
        <end position="322"/>
    </location>
</feature>
<dbReference type="GeneTree" id="ENSGT00950000183078"/>
<feature type="region of interest" description="Disordered" evidence="6">
    <location>
        <begin position="1"/>
        <end position="147"/>
    </location>
</feature>
<dbReference type="AlphaFoldDB" id="A0A2K5D6J6"/>
<evidence type="ECO:0000256" key="5">
    <source>
        <dbReference type="SAM" id="Coils"/>
    </source>
</evidence>
<feature type="compositionally biased region" description="Polar residues" evidence="6">
    <location>
        <begin position="173"/>
        <end position="187"/>
    </location>
</feature>
<proteinExistence type="predicted"/>